<sequence>MQRTANTWQRRKRRLLRYTALPSSRHKVQAIPMRMSPRHFRFRTWNSESARQQESARATAAFCLNDIEDVTRSE</sequence>
<evidence type="ECO:0000313" key="2">
    <source>
        <dbReference type="Proteomes" id="UP000052978"/>
    </source>
</evidence>
<dbReference type="AlphaFoldDB" id="S7P5F2"/>
<reference evidence="1 2" key="1">
    <citation type="journal article" date="2013" name="Nat. Commun.">
        <title>Genome analysis reveals insights into physiology and longevity of the Brandt's bat Myotis brandtii.</title>
        <authorList>
            <person name="Seim I."/>
            <person name="Fang X."/>
            <person name="Xiong Z."/>
            <person name="Lobanov A.V."/>
            <person name="Huang Z."/>
            <person name="Ma S."/>
            <person name="Feng Y."/>
            <person name="Turanov A.A."/>
            <person name="Zhu Y."/>
            <person name="Lenz T.L."/>
            <person name="Gerashchenko M.V."/>
            <person name="Fan D."/>
            <person name="Hee Yim S."/>
            <person name="Yao X."/>
            <person name="Jordan D."/>
            <person name="Xiong Y."/>
            <person name="Ma Y."/>
            <person name="Lyapunov A.N."/>
            <person name="Chen G."/>
            <person name="Kulakova O.I."/>
            <person name="Sun Y."/>
            <person name="Lee S.G."/>
            <person name="Bronson R.T."/>
            <person name="Moskalev A.A."/>
            <person name="Sunyaev S.R."/>
            <person name="Zhang G."/>
            <person name="Krogh A."/>
            <person name="Wang J."/>
            <person name="Gladyshev V.N."/>
        </authorList>
    </citation>
    <scope>NUCLEOTIDE SEQUENCE [LARGE SCALE GENOMIC DNA]</scope>
</reference>
<dbReference type="Proteomes" id="UP000052978">
    <property type="component" value="Unassembled WGS sequence"/>
</dbReference>
<proteinExistence type="predicted"/>
<keyword evidence="2" id="KW-1185">Reference proteome</keyword>
<name>S7P5F2_MYOBR</name>
<gene>
    <name evidence="1" type="ORF">D623_10003235</name>
</gene>
<evidence type="ECO:0000313" key="1">
    <source>
        <dbReference type="EMBL" id="EPQ02822.1"/>
    </source>
</evidence>
<dbReference type="EMBL" id="KE161263">
    <property type="protein sequence ID" value="EPQ02822.1"/>
    <property type="molecule type" value="Genomic_DNA"/>
</dbReference>
<organism evidence="1 2">
    <name type="scientific">Myotis brandtii</name>
    <name type="common">Brandt's bat</name>
    <dbReference type="NCBI Taxonomy" id="109478"/>
    <lineage>
        <taxon>Eukaryota</taxon>
        <taxon>Metazoa</taxon>
        <taxon>Chordata</taxon>
        <taxon>Craniata</taxon>
        <taxon>Vertebrata</taxon>
        <taxon>Euteleostomi</taxon>
        <taxon>Mammalia</taxon>
        <taxon>Eutheria</taxon>
        <taxon>Laurasiatheria</taxon>
        <taxon>Chiroptera</taxon>
        <taxon>Yangochiroptera</taxon>
        <taxon>Vespertilionidae</taxon>
        <taxon>Myotis</taxon>
    </lineage>
</organism>
<protein>
    <submittedName>
        <fullName evidence="1">Uncharacterized protein</fullName>
    </submittedName>
</protein>
<accession>S7P5F2</accession>